<dbReference type="STRING" id="582899.Hden_1986"/>
<dbReference type="EMBL" id="CP002083">
    <property type="protein sequence ID" value="ADJ23787.1"/>
    <property type="molecule type" value="Genomic_DNA"/>
</dbReference>
<gene>
    <name evidence="1" type="ordered locus">Hden_1986</name>
</gene>
<dbReference type="InterPro" id="IPR036628">
    <property type="entry name" value="Clp_N_dom_sf"/>
</dbReference>
<accession>D8JPQ3</accession>
<dbReference type="AlphaFoldDB" id="D8JPQ3"/>
<dbReference type="Proteomes" id="UP000002033">
    <property type="component" value="Chromosome"/>
</dbReference>
<protein>
    <submittedName>
        <fullName evidence="1">Clp domain protein</fullName>
    </submittedName>
</protein>
<evidence type="ECO:0000313" key="1">
    <source>
        <dbReference type="EMBL" id="ADJ23787.1"/>
    </source>
</evidence>
<name>D8JPQ3_HYPDA</name>
<organism evidence="1 2">
    <name type="scientific">Hyphomicrobium denitrificans (strain ATCC 51888 / DSM 1869 / NCIMB 11706 / TK 0415)</name>
    <dbReference type="NCBI Taxonomy" id="582899"/>
    <lineage>
        <taxon>Bacteria</taxon>
        <taxon>Pseudomonadati</taxon>
        <taxon>Pseudomonadota</taxon>
        <taxon>Alphaproteobacteria</taxon>
        <taxon>Hyphomicrobiales</taxon>
        <taxon>Hyphomicrobiaceae</taxon>
        <taxon>Hyphomicrobium</taxon>
    </lineage>
</organism>
<dbReference type="KEGG" id="hdn:Hden_1986"/>
<dbReference type="SUPFAM" id="SSF81923">
    <property type="entry name" value="Double Clp-N motif"/>
    <property type="match status" value="1"/>
</dbReference>
<dbReference type="OrthoDB" id="7927633at2"/>
<keyword evidence="2" id="KW-1185">Reference proteome</keyword>
<evidence type="ECO:0000313" key="2">
    <source>
        <dbReference type="Proteomes" id="UP000002033"/>
    </source>
</evidence>
<dbReference type="HOGENOM" id="CLU_480436_0_0_5"/>
<dbReference type="Gene3D" id="1.10.1780.10">
    <property type="entry name" value="Clp, N-terminal domain"/>
    <property type="match status" value="1"/>
</dbReference>
<reference evidence="2" key="1">
    <citation type="journal article" date="2011" name="J. Bacteriol.">
        <title>Genome sequences of eight morphologically diverse alphaproteobacteria.</title>
        <authorList>
            <consortium name="US DOE Joint Genome Institute"/>
            <person name="Brown P.J."/>
            <person name="Kysela D.T."/>
            <person name="Buechlein A."/>
            <person name="Hemmerich C."/>
            <person name="Brun Y.V."/>
        </authorList>
    </citation>
    <scope>NUCLEOTIDE SEQUENCE [LARGE SCALE GENOMIC DNA]</scope>
    <source>
        <strain evidence="2">ATCC 51888 / DSM 1869 / NCIB 11706 / TK 0415</strain>
    </source>
</reference>
<proteinExistence type="predicted"/>
<dbReference type="RefSeq" id="WP_013215946.1">
    <property type="nucleotide sequence ID" value="NC_014313.1"/>
</dbReference>
<sequence length="570" mass="62666">MAYRGEDLDLRTPQTWTGTPAELVTPAEMQAAQNGKRGVYRSGPILVDETVLACCNLAYDVAVAHRAGEVRIEHLLNAMTRIDAAIASLEARGIRVPSLRRETAAIVAGDIPPAGGNGSVSPRRSDEFADLLRLAAASASRRNSAADVDDLLQVLLDHRSDLPGSDIVLRFAPRASLREVSEPLPPLTRSNADLRYTASSGVRYVSDQTRSYRGDNLGSPTDALQNSRIEALEQMVRALSQDFSNERNIISGLVRDLGRDAQAHQGDQDHRQNVLLDRIGTLEQAVLDTRGTSAPSDQSLVTKLEDIEAGLELRLQEMSQSWSVLSQRLQDLEGSIREQAPSNGATVEDLRNAVDLKPISSRLDIIEEALLGDHQRRGDSSGELGERFDKLHGDVQRALSTTTDGGRIETLVAGLEHINGLANRLDDQHRMVAQVTTNLAERVAGVERALTGEIETAAAKYQAYANDLSELHDALMKLNQNQHTLAGSMDQWRTDSATDVANILNRIAEVDRDAALPVETLNQINAHMDTMNRFVVARYQRRHGFWYWLFGTDDWMGASWPSKKEPETPA</sequence>